<dbReference type="EMBL" id="CFOE01000797">
    <property type="protein sequence ID" value="CFE45939.1"/>
    <property type="molecule type" value="Genomic_DNA"/>
</dbReference>
<evidence type="ECO:0000313" key="3">
    <source>
        <dbReference type="EMBL" id="CFE72768.1"/>
    </source>
</evidence>
<evidence type="ECO:0000313" key="12">
    <source>
        <dbReference type="Proteomes" id="UP000048948"/>
    </source>
</evidence>
<evidence type="ECO:0000313" key="5">
    <source>
        <dbReference type="EMBL" id="CKT74449.1"/>
    </source>
</evidence>
<dbReference type="Proteomes" id="UP000048948">
    <property type="component" value="Unassembled WGS sequence"/>
</dbReference>
<dbReference type="EMBL" id="CSAD01000582">
    <property type="protein sequence ID" value="COW17909.1"/>
    <property type="molecule type" value="Genomic_DNA"/>
</dbReference>
<dbReference type="Proteomes" id="UP000048600">
    <property type="component" value="Unassembled WGS sequence"/>
</dbReference>
<dbReference type="Proteomes" id="UP000049023">
    <property type="component" value="Unassembled WGS sequence"/>
</dbReference>
<dbReference type="AlphaFoldDB" id="A0A655IU25"/>
<accession>A0A655IU25</accession>
<dbReference type="Proteomes" id="UP000045842">
    <property type="component" value="Unassembled WGS sequence"/>
</dbReference>
<name>A0A655IU25_MYCTX</name>
<evidence type="ECO:0000313" key="8">
    <source>
        <dbReference type="Proteomes" id="UP000045842"/>
    </source>
</evidence>
<evidence type="ECO:0000313" key="2">
    <source>
        <dbReference type="EMBL" id="CFE45939.1"/>
    </source>
</evidence>
<proteinExistence type="predicted"/>
<evidence type="ECO:0000313" key="10">
    <source>
        <dbReference type="Proteomes" id="UP000048289"/>
    </source>
</evidence>
<dbReference type="Proteomes" id="UP000046947">
    <property type="component" value="Unassembled WGS sequence"/>
</dbReference>
<dbReference type="EMBL" id="CNFU01000559">
    <property type="protein sequence ID" value="CKS08869.1"/>
    <property type="molecule type" value="Genomic_DNA"/>
</dbReference>
<evidence type="ECO:0000313" key="4">
    <source>
        <dbReference type="EMBL" id="CKS08869.1"/>
    </source>
</evidence>
<evidence type="ECO:0000313" key="13">
    <source>
        <dbReference type="Proteomes" id="UP000049023"/>
    </source>
</evidence>
<dbReference type="EMBL" id="CHKL01000221">
    <property type="protein sequence ID" value="COW29926.1"/>
    <property type="molecule type" value="Genomic_DNA"/>
</dbReference>
<evidence type="ECO:0000313" key="6">
    <source>
        <dbReference type="EMBL" id="COW17909.1"/>
    </source>
</evidence>
<evidence type="ECO:0000256" key="1">
    <source>
        <dbReference type="SAM" id="MobiDB-lite"/>
    </source>
</evidence>
<protein>
    <submittedName>
        <fullName evidence="6">Uncharacterized protein</fullName>
    </submittedName>
</protein>
<reference evidence="8 9" key="1">
    <citation type="submission" date="2015-03" db="EMBL/GenBank/DDBJ databases">
        <authorList>
            <consortium name="Pathogen Informatics"/>
        </authorList>
    </citation>
    <scope>NUCLEOTIDE SEQUENCE [LARGE SCALE GENOMIC DNA]</scope>
    <source>
        <strain evidence="5 12">Bir 172</strain>
        <strain evidence="4 13">Bir 187</strain>
        <strain evidence="6 8">G09801536</strain>
        <strain evidence="2 10">G09901357</strain>
        <strain evidence="3 9">H09601792</strain>
        <strain evidence="7 11">P00601463</strain>
    </source>
</reference>
<sequence>MAASRPANSGRFPSGSASPAAQCSIGAAAGWGIGGSNRGAIAGSGAGIWTGLRLVLPSTAAATATAMKQMAAIAHPRRNASSAVPCSGLPIKITITATPSTAPSWRVVLTTADEVA</sequence>
<feature type="region of interest" description="Disordered" evidence="1">
    <location>
        <begin position="1"/>
        <end position="21"/>
    </location>
</feature>
<evidence type="ECO:0000313" key="9">
    <source>
        <dbReference type="Proteomes" id="UP000046947"/>
    </source>
</evidence>
<evidence type="ECO:0000313" key="11">
    <source>
        <dbReference type="Proteomes" id="UP000048600"/>
    </source>
</evidence>
<dbReference type="EMBL" id="CNGE01001123">
    <property type="protein sequence ID" value="CKT74449.1"/>
    <property type="molecule type" value="Genomic_DNA"/>
</dbReference>
<dbReference type="Proteomes" id="UP000048289">
    <property type="component" value="Unassembled WGS sequence"/>
</dbReference>
<organism evidence="6 8">
    <name type="scientific">Mycobacterium tuberculosis</name>
    <dbReference type="NCBI Taxonomy" id="1773"/>
    <lineage>
        <taxon>Bacteria</taxon>
        <taxon>Bacillati</taxon>
        <taxon>Actinomycetota</taxon>
        <taxon>Actinomycetes</taxon>
        <taxon>Mycobacteriales</taxon>
        <taxon>Mycobacteriaceae</taxon>
        <taxon>Mycobacterium</taxon>
        <taxon>Mycobacterium tuberculosis complex</taxon>
    </lineage>
</organism>
<gene>
    <name evidence="6" type="ORF">ERS007679_03305</name>
    <name evidence="2" type="ORF">ERS007681_03943</name>
    <name evidence="3" type="ORF">ERS007688_03743</name>
    <name evidence="7" type="ORF">ERS007741_02116</name>
    <name evidence="5" type="ORF">ERS027646_04081</name>
    <name evidence="4" type="ORF">ERS027661_02570</name>
</gene>
<dbReference type="EMBL" id="CFOH01000881">
    <property type="protein sequence ID" value="CFE72768.1"/>
    <property type="molecule type" value="Genomic_DNA"/>
</dbReference>
<evidence type="ECO:0000313" key="7">
    <source>
        <dbReference type="EMBL" id="COW29926.1"/>
    </source>
</evidence>